<name>A0A438C472_VITVI</name>
<evidence type="ECO:0000256" key="1">
    <source>
        <dbReference type="SAM" id="MobiDB-lite"/>
    </source>
</evidence>
<dbReference type="Proteomes" id="UP000288805">
    <property type="component" value="Unassembled WGS sequence"/>
</dbReference>
<accession>A0A438C472</accession>
<evidence type="ECO:0000313" key="3">
    <source>
        <dbReference type="Proteomes" id="UP000288805"/>
    </source>
</evidence>
<protein>
    <submittedName>
        <fullName evidence="2">Uncharacterized protein</fullName>
    </submittedName>
</protein>
<dbReference type="EMBL" id="QGNW01002555">
    <property type="protein sequence ID" value="RVW18050.1"/>
    <property type="molecule type" value="Genomic_DNA"/>
</dbReference>
<sequence>MGWVAGSKGWLAEEDSKRKTGKRKKEEDRERRVLLKGEDRRSLSEALYCHGEGVYAVSLGSSYHFHASHHCFSFAWPWRSPLRPKEPWSGESEELPMPVTVLEKVQQDTALQTLHVLLLEVLPKKKKVSVHSPGYYGNKVVCPGYNN</sequence>
<organism evidence="2 3">
    <name type="scientific">Vitis vinifera</name>
    <name type="common">Grape</name>
    <dbReference type="NCBI Taxonomy" id="29760"/>
    <lineage>
        <taxon>Eukaryota</taxon>
        <taxon>Viridiplantae</taxon>
        <taxon>Streptophyta</taxon>
        <taxon>Embryophyta</taxon>
        <taxon>Tracheophyta</taxon>
        <taxon>Spermatophyta</taxon>
        <taxon>Magnoliopsida</taxon>
        <taxon>eudicotyledons</taxon>
        <taxon>Gunneridae</taxon>
        <taxon>Pentapetalae</taxon>
        <taxon>rosids</taxon>
        <taxon>Vitales</taxon>
        <taxon>Vitaceae</taxon>
        <taxon>Viteae</taxon>
        <taxon>Vitis</taxon>
    </lineage>
</organism>
<proteinExistence type="predicted"/>
<dbReference type="AlphaFoldDB" id="A0A438C472"/>
<gene>
    <name evidence="2" type="ORF">CK203_113346</name>
</gene>
<feature type="compositionally biased region" description="Basic and acidic residues" evidence="1">
    <location>
        <begin position="14"/>
        <end position="32"/>
    </location>
</feature>
<evidence type="ECO:0000313" key="2">
    <source>
        <dbReference type="EMBL" id="RVW18050.1"/>
    </source>
</evidence>
<comment type="caution">
    <text evidence="2">The sequence shown here is derived from an EMBL/GenBank/DDBJ whole genome shotgun (WGS) entry which is preliminary data.</text>
</comment>
<reference evidence="2 3" key="1">
    <citation type="journal article" date="2018" name="PLoS Genet.">
        <title>Population sequencing reveals clonal diversity and ancestral inbreeding in the grapevine cultivar Chardonnay.</title>
        <authorList>
            <person name="Roach M.J."/>
            <person name="Johnson D.L."/>
            <person name="Bohlmann J."/>
            <person name="van Vuuren H.J."/>
            <person name="Jones S.J."/>
            <person name="Pretorius I.S."/>
            <person name="Schmidt S.A."/>
            <person name="Borneman A.R."/>
        </authorList>
    </citation>
    <scope>NUCLEOTIDE SEQUENCE [LARGE SCALE GENOMIC DNA]</scope>
    <source>
        <strain evidence="3">cv. Chardonnay</strain>
        <tissue evidence="2">Leaf</tissue>
    </source>
</reference>
<feature type="region of interest" description="Disordered" evidence="1">
    <location>
        <begin position="1"/>
        <end position="32"/>
    </location>
</feature>